<keyword evidence="3" id="KW-1185">Reference proteome</keyword>
<dbReference type="AlphaFoldDB" id="K0RMJ6"/>
<name>K0RMJ6_THAOC</name>
<organism evidence="2 3">
    <name type="scientific">Thalassiosira oceanica</name>
    <name type="common">Marine diatom</name>
    <dbReference type="NCBI Taxonomy" id="159749"/>
    <lineage>
        <taxon>Eukaryota</taxon>
        <taxon>Sar</taxon>
        <taxon>Stramenopiles</taxon>
        <taxon>Ochrophyta</taxon>
        <taxon>Bacillariophyta</taxon>
        <taxon>Coscinodiscophyceae</taxon>
        <taxon>Thalassiosirophycidae</taxon>
        <taxon>Thalassiosirales</taxon>
        <taxon>Thalassiosiraceae</taxon>
        <taxon>Thalassiosira</taxon>
    </lineage>
</organism>
<reference evidence="2 3" key="1">
    <citation type="journal article" date="2012" name="Genome Biol.">
        <title>Genome and low-iron response of an oceanic diatom adapted to chronic iron limitation.</title>
        <authorList>
            <person name="Lommer M."/>
            <person name="Specht M."/>
            <person name="Roy A.S."/>
            <person name="Kraemer L."/>
            <person name="Andreson R."/>
            <person name="Gutowska M.A."/>
            <person name="Wolf J."/>
            <person name="Bergner S.V."/>
            <person name="Schilhabel M.B."/>
            <person name="Klostermeier U.C."/>
            <person name="Beiko R.G."/>
            <person name="Rosenstiel P."/>
            <person name="Hippler M."/>
            <person name="Laroche J."/>
        </authorList>
    </citation>
    <scope>NUCLEOTIDE SEQUENCE [LARGE SCALE GENOMIC DNA]</scope>
    <source>
        <strain evidence="2 3">CCMP1005</strain>
    </source>
</reference>
<evidence type="ECO:0000313" key="2">
    <source>
        <dbReference type="EMBL" id="EJK54963.1"/>
    </source>
</evidence>
<feature type="region of interest" description="Disordered" evidence="1">
    <location>
        <begin position="1"/>
        <end position="177"/>
    </location>
</feature>
<comment type="caution">
    <text evidence="2">The sequence shown here is derived from an EMBL/GenBank/DDBJ whole genome shotgun (WGS) entry which is preliminary data.</text>
</comment>
<evidence type="ECO:0000256" key="1">
    <source>
        <dbReference type="SAM" id="MobiDB-lite"/>
    </source>
</evidence>
<sequence length="177" mass="19236">MTRLTQTRRRRAERQPGRRGVLASAGTRRPTDLPNQTSTTPAALRPSPRRSSAGRGAAAAAAVVVVRRPRRRVRTPQRVAFPGGRPDLRREMEAEGRPSGRRRRVAIPSRRADPDSRPRAGDSRAPAGTLATARFTSPPADHDGVARRGEAKRVDDADEAMRMSPKRSPGGGRSRGT</sequence>
<protein>
    <submittedName>
        <fullName evidence="2">Uncharacterized protein</fullName>
    </submittedName>
</protein>
<feature type="compositionally biased region" description="Low complexity" evidence="1">
    <location>
        <begin position="41"/>
        <end position="66"/>
    </location>
</feature>
<accession>K0RMJ6</accession>
<evidence type="ECO:0000313" key="3">
    <source>
        <dbReference type="Proteomes" id="UP000266841"/>
    </source>
</evidence>
<dbReference type="EMBL" id="AGNL01034963">
    <property type="protein sequence ID" value="EJK54963.1"/>
    <property type="molecule type" value="Genomic_DNA"/>
</dbReference>
<feature type="compositionally biased region" description="Basic and acidic residues" evidence="1">
    <location>
        <begin position="140"/>
        <end position="161"/>
    </location>
</feature>
<feature type="compositionally biased region" description="Basic and acidic residues" evidence="1">
    <location>
        <begin position="110"/>
        <end position="122"/>
    </location>
</feature>
<feature type="compositionally biased region" description="Basic and acidic residues" evidence="1">
    <location>
        <begin position="86"/>
        <end position="98"/>
    </location>
</feature>
<feature type="compositionally biased region" description="Basic residues" evidence="1">
    <location>
        <begin position="1"/>
        <end position="12"/>
    </location>
</feature>
<proteinExistence type="predicted"/>
<dbReference type="Proteomes" id="UP000266841">
    <property type="component" value="Unassembled WGS sequence"/>
</dbReference>
<gene>
    <name evidence="2" type="ORF">THAOC_25362</name>
</gene>